<proteinExistence type="predicted"/>
<protein>
    <submittedName>
        <fullName evidence="2">Cbb3-type cytochrome oxidase assembly protein CcoS</fullName>
    </submittedName>
</protein>
<keyword evidence="3" id="KW-1185">Reference proteome</keyword>
<sequence>MSVIYVLLTISICVALVFFAAFVFSVKKGQYDDAYTPSIRMLFEDELVETKSDKNNQNKRQTK</sequence>
<dbReference type="Proteomes" id="UP001255246">
    <property type="component" value="Unassembled WGS sequence"/>
</dbReference>
<dbReference type="EMBL" id="JAVRHR010000001">
    <property type="protein sequence ID" value="MDT0605766.1"/>
    <property type="molecule type" value="Genomic_DNA"/>
</dbReference>
<accession>A0ABU3A6H1</accession>
<feature type="transmembrane region" description="Helical" evidence="1">
    <location>
        <begin position="6"/>
        <end position="26"/>
    </location>
</feature>
<dbReference type="RefSeq" id="WP_311349333.1">
    <property type="nucleotide sequence ID" value="NZ_JAVRHR010000001.1"/>
</dbReference>
<gene>
    <name evidence="2" type="primary">ccoS</name>
    <name evidence="2" type="ORF">RM706_01925</name>
</gene>
<keyword evidence="1" id="KW-0472">Membrane</keyword>
<reference evidence="2 3" key="1">
    <citation type="submission" date="2023-09" db="EMBL/GenBank/DDBJ databases">
        <authorList>
            <person name="Rey-Velasco X."/>
        </authorList>
    </citation>
    <scope>NUCLEOTIDE SEQUENCE [LARGE SCALE GENOMIC DNA]</scope>
    <source>
        <strain evidence="2 3">F388</strain>
    </source>
</reference>
<dbReference type="PANTHER" id="PTHR41532:SF1">
    <property type="entry name" value="FIXS PROTEIN"/>
    <property type="match status" value="1"/>
</dbReference>
<keyword evidence="1" id="KW-0812">Transmembrane</keyword>
<evidence type="ECO:0000313" key="3">
    <source>
        <dbReference type="Proteomes" id="UP001255246"/>
    </source>
</evidence>
<dbReference type="NCBIfam" id="TIGR00847">
    <property type="entry name" value="ccoS"/>
    <property type="match status" value="1"/>
</dbReference>
<dbReference type="InterPro" id="IPR004714">
    <property type="entry name" value="Cyt_oxidase_maturation_cbb3"/>
</dbReference>
<comment type="caution">
    <text evidence="2">The sequence shown here is derived from an EMBL/GenBank/DDBJ whole genome shotgun (WGS) entry which is preliminary data.</text>
</comment>
<dbReference type="Pfam" id="PF03597">
    <property type="entry name" value="FixS"/>
    <property type="match status" value="1"/>
</dbReference>
<evidence type="ECO:0000256" key="1">
    <source>
        <dbReference type="SAM" id="Phobius"/>
    </source>
</evidence>
<organism evidence="2 3">
    <name type="scientific">Croceitalea rosinachiae</name>
    <dbReference type="NCBI Taxonomy" id="3075596"/>
    <lineage>
        <taxon>Bacteria</taxon>
        <taxon>Pseudomonadati</taxon>
        <taxon>Bacteroidota</taxon>
        <taxon>Flavobacteriia</taxon>
        <taxon>Flavobacteriales</taxon>
        <taxon>Flavobacteriaceae</taxon>
        <taxon>Croceitalea</taxon>
    </lineage>
</organism>
<dbReference type="PANTHER" id="PTHR41532">
    <property type="entry name" value="FIXS PROTEIN"/>
    <property type="match status" value="1"/>
</dbReference>
<keyword evidence="1" id="KW-1133">Transmembrane helix</keyword>
<name>A0ABU3A6H1_9FLAO</name>
<evidence type="ECO:0000313" key="2">
    <source>
        <dbReference type="EMBL" id="MDT0605766.1"/>
    </source>
</evidence>